<keyword evidence="1 2" id="KW-0732">Signal</keyword>
<sequence precursor="true">MTCTFRLIACLLLVTSLFAGHSPATDIVAVCPDTFRDSLEPWMLHRQRDGLSIKVIPSSPAAATLHQAIRAAADSKTRFVVLVGDCPVIGTRGDASRETPTNYLATTVTAQWGAPPTLSTDMPFGDFDQDGTPDAVVGRLPVNNPAELDHLVNRIIRYESNPDFGVWRGNVQLVGGLGGFGSLIDTAIESVTRTVVTGVLPAETRTFVAYASPNHRFCPKDQPFTDAVLADYRRGARFWVYAGHGYVTELDRVPATLLGRPVLDCETVCRLDRPASALPIALLLACYTGAIDAPEDCLAERMLVTEGGPIAVFAGSRVTMPYGNATAAIGLIDSVYEKKMQRLGDAWLQTQVQMSRELDTPPSTARMMIDGLATMISPAGTDLLDERREHVRLYNLLGDPALHLHPPQSVSLRVATGFDPGETISIDAISPIDGELTVTLHRPLGSVPDHEADPNATAVASITRSVTAEVPSQSRIVLPESFRGPLTVRAFVSGSSAWATSAAKTRIRNLTR</sequence>
<name>A0A5C6DA95_9BACT</name>
<comment type="caution">
    <text evidence="4">The sequence shown here is derived from an EMBL/GenBank/DDBJ whole genome shotgun (WGS) entry which is preliminary data.</text>
</comment>
<dbReference type="Pfam" id="PF01364">
    <property type="entry name" value="Peptidase_C25"/>
    <property type="match status" value="1"/>
</dbReference>
<dbReference type="EMBL" id="SJPV01000015">
    <property type="protein sequence ID" value="TWU31759.1"/>
    <property type="molecule type" value="Genomic_DNA"/>
</dbReference>
<dbReference type="InterPro" id="IPR029031">
    <property type="entry name" value="Gingipain_N_sf"/>
</dbReference>
<dbReference type="GO" id="GO:0008234">
    <property type="term" value="F:cysteine-type peptidase activity"/>
    <property type="evidence" value="ECO:0007669"/>
    <property type="project" value="InterPro"/>
</dbReference>
<dbReference type="Proteomes" id="UP000319143">
    <property type="component" value="Unassembled WGS sequence"/>
</dbReference>
<dbReference type="SUPFAM" id="SSF52129">
    <property type="entry name" value="Caspase-like"/>
    <property type="match status" value="1"/>
</dbReference>
<proteinExistence type="predicted"/>
<feature type="domain" description="Gingipain" evidence="3">
    <location>
        <begin position="28"/>
        <end position="404"/>
    </location>
</feature>
<dbReference type="InterPro" id="IPR029030">
    <property type="entry name" value="Caspase-like_dom_sf"/>
</dbReference>
<dbReference type="GO" id="GO:0006508">
    <property type="term" value="P:proteolysis"/>
    <property type="evidence" value="ECO:0007669"/>
    <property type="project" value="InterPro"/>
</dbReference>
<dbReference type="RefSeq" id="WP_146530726.1">
    <property type="nucleotide sequence ID" value="NZ_SJPV01000015.1"/>
</dbReference>
<evidence type="ECO:0000313" key="4">
    <source>
        <dbReference type="EMBL" id="TWU31759.1"/>
    </source>
</evidence>
<evidence type="ECO:0000259" key="3">
    <source>
        <dbReference type="Pfam" id="PF01364"/>
    </source>
</evidence>
<gene>
    <name evidence="4" type="ORF">Poly41_59940</name>
</gene>
<evidence type="ECO:0000256" key="2">
    <source>
        <dbReference type="SAM" id="SignalP"/>
    </source>
</evidence>
<dbReference type="Gene3D" id="3.40.50.10390">
    <property type="entry name" value="Gingipain r, domain 1"/>
    <property type="match status" value="1"/>
</dbReference>
<feature type="chain" id="PRO_5023046541" description="Gingipain domain-containing protein" evidence="2">
    <location>
        <begin position="20"/>
        <end position="512"/>
    </location>
</feature>
<keyword evidence="5" id="KW-1185">Reference proteome</keyword>
<dbReference type="OrthoDB" id="292502at2"/>
<protein>
    <recommendedName>
        <fullName evidence="3">Gingipain domain-containing protein</fullName>
    </recommendedName>
</protein>
<dbReference type="AlphaFoldDB" id="A0A5C6DA95"/>
<organism evidence="4 5">
    <name type="scientific">Novipirellula artificiosorum</name>
    <dbReference type="NCBI Taxonomy" id="2528016"/>
    <lineage>
        <taxon>Bacteria</taxon>
        <taxon>Pseudomonadati</taxon>
        <taxon>Planctomycetota</taxon>
        <taxon>Planctomycetia</taxon>
        <taxon>Pirellulales</taxon>
        <taxon>Pirellulaceae</taxon>
        <taxon>Novipirellula</taxon>
    </lineage>
</organism>
<evidence type="ECO:0000256" key="1">
    <source>
        <dbReference type="ARBA" id="ARBA00022729"/>
    </source>
</evidence>
<evidence type="ECO:0000313" key="5">
    <source>
        <dbReference type="Proteomes" id="UP000319143"/>
    </source>
</evidence>
<feature type="signal peptide" evidence="2">
    <location>
        <begin position="1"/>
        <end position="19"/>
    </location>
</feature>
<accession>A0A5C6DA95</accession>
<dbReference type="Gene3D" id="3.40.50.1460">
    <property type="match status" value="1"/>
</dbReference>
<reference evidence="4 5" key="1">
    <citation type="submission" date="2019-02" db="EMBL/GenBank/DDBJ databases">
        <title>Deep-cultivation of Planctomycetes and their phenomic and genomic characterization uncovers novel biology.</title>
        <authorList>
            <person name="Wiegand S."/>
            <person name="Jogler M."/>
            <person name="Boedeker C."/>
            <person name="Pinto D."/>
            <person name="Vollmers J."/>
            <person name="Rivas-Marin E."/>
            <person name="Kohn T."/>
            <person name="Peeters S.H."/>
            <person name="Heuer A."/>
            <person name="Rast P."/>
            <person name="Oberbeckmann S."/>
            <person name="Bunk B."/>
            <person name="Jeske O."/>
            <person name="Meyerdierks A."/>
            <person name="Storesund J.E."/>
            <person name="Kallscheuer N."/>
            <person name="Luecker S."/>
            <person name="Lage O.M."/>
            <person name="Pohl T."/>
            <person name="Merkel B.J."/>
            <person name="Hornburger P."/>
            <person name="Mueller R.-W."/>
            <person name="Bruemmer F."/>
            <person name="Labrenz M."/>
            <person name="Spormann A.M."/>
            <person name="Op Den Camp H."/>
            <person name="Overmann J."/>
            <person name="Amann R."/>
            <person name="Jetten M.S.M."/>
            <person name="Mascher T."/>
            <person name="Medema M.H."/>
            <person name="Devos D.P."/>
            <person name="Kaster A.-K."/>
            <person name="Ovreas L."/>
            <person name="Rohde M."/>
            <person name="Galperin M.Y."/>
            <person name="Jogler C."/>
        </authorList>
    </citation>
    <scope>NUCLEOTIDE SEQUENCE [LARGE SCALE GENOMIC DNA]</scope>
    <source>
        <strain evidence="4 5">Poly41</strain>
    </source>
</reference>
<dbReference type="InterPro" id="IPR001769">
    <property type="entry name" value="Gingipain"/>
</dbReference>